<name>A0A0H5RFA2_9EUKA</name>
<feature type="non-terminal residue" evidence="1">
    <location>
        <position position="1"/>
    </location>
</feature>
<dbReference type="EMBL" id="HACM01006862">
    <property type="protein sequence ID" value="CRZ07304.1"/>
    <property type="molecule type" value="Transcribed_RNA"/>
</dbReference>
<proteinExistence type="predicted"/>
<feature type="non-terminal residue" evidence="1">
    <location>
        <position position="190"/>
    </location>
</feature>
<dbReference type="InterPro" id="IPR036770">
    <property type="entry name" value="Ankyrin_rpt-contain_sf"/>
</dbReference>
<sequence>CVGTVLGVPNVIGVTHFTPSLWMGFRRRSRPQIPHCRNSVEESHSVICQLAGFHLITMLSQWHREFLILLISLILFYKPMLADDEWELSQTNTLSVKGADPLILTNSRDTVLHIAAEPGQCDAIPMATNAQNSGETIIFRAVRSRSVKAIECALNVDCDMQKWAYYKWTNIGNIIDAKNQYGETPMIVAA</sequence>
<dbReference type="AlphaFoldDB" id="A0A0H5RFA2"/>
<reference evidence="1" key="1">
    <citation type="submission" date="2015-04" db="EMBL/GenBank/DDBJ databases">
        <title>The genome sequence of the plant pathogenic Rhizarian Plasmodiophora brassicae reveals insights in its biotrophic life cycle and the origin of chitin synthesis.</title>
        <authorList>
            <person name="Schwelm A."/>
            <person name="Fogelqvist J."/>
            <person name="Knaust A."/>
            <person name="Julke S."/>
            <person name="Lilja T."/>
            <person name="Dhandapani V."/>
            <person name="Bonilla-Rosso G."/>
            <person name="Karlsson M."/>
            <person name="Shevchenko A."/>
            <person name="Choi S.R."/>
            <person name="Kim H.G."/>
            <person name="Park J.Y."/>
            <person name="Lim Y.P."/>
            <person name="Ludwig-Muller J."/>
            <person name="Dixelius C."/>
        </authorList>
    </citation>
    <scope>NUCLEOTIDE SEQUENCE</scope>
    <source>
        <tissue evidence="1">Potato root galls</tissue>
    </source>
</reference>
<evidence type="ECO:0000313" key="1">
    <source>
        <dbReference type="EMBL" id="CRZ07304.1"/>
    </source>
</evidence>
<organism evidence="1">
    <name type="scientific">Spongospora subterranea</name>
    <dbReference type="NCBI Taxonomy" id="70186"/>
    <lineage>
        <taxon>Eukaryota</taxon>
        <taxon>Sar</taxon>
        <taxon>Rhizaria</taxon>
        <taxon>Endomyxa</taxon>
        <taxon>Phytomyxea</taxon>
        <taxon>Plasmodiophorida</taxon>
        <taxon>Plasmodiophoridae</taxon>
        <taxon>Spongospora</taxon>
    </lineage>
</organism>
<dbReference type="SUPFAM" id="SSF48403">
    <property type="entry name" value="Ankyrin repeat"/>
    <property type="match status" value="1"/>
</dbReference>
<protein>
    <submittedName>
        <fullName evidence="1">Uncharacterized protein</fullName>
    </submittedName>
</protein>
<dbReference type="Gene3D" id="1.25.40.20">
    <property type="entry name" value="Ankyrin repeat-containing domain"/>
    <property type="match status" value="1"/>
</dbReference>
<accession>A0A0H5RFA2</accession>